<protein>
    <recommendedName>
        <fullName evidence="4">TGF-beta family profile domain-containing protein</fullName>
    </recommendedName>
</protein>
<dbReference type="InterPro" id="IPR001839">
    <property type="entry name" value="TGF-b_C"/>
</dbReference>
<comment type="caution">
    <text evidence="5">The sequence shown here is derived from an EMBL/GenBank/DDBJ whole genome shotgun (WGS) entry which is preliminary data.</text>
</comment>
<feature type="domain" description="TGF-beta family profile" evidence="4">
    <location>
        <begin position="1"/>
        <end position="99"/>
    </location>
</feature>
<keyword evidence="2" id="KW-0964">Secreted</keyword>
<evidence type="ECO:0000256" key="2">
    <source>
        <dbReference type="ARBA" id="ARBA00022525"/>
    </source>
</evidence>
<sequence>MVFIVVVIILVVMIQHLAGSNHARLQALLHSLLPVGGVGGVGGNGGVPSPCCVPQGLDGVTILMVDEMDRWPMRKKWLAVHILRLPNFRSGVVLRINLHFME</sequence>
<dbReference type="EMBL" id="JAWZYT010001563">
    <property type="protein sequence ID" value="KAK4311036.1"/>
    <property type="molecule type" value="Genomic_DNA"/>
</dbReference>
<dbReference type="AlphaFoldDB" id="A0AAE1PND6"/>
<dbReference type="GO" id="GO:0005576">
    <property type="term" value="C:extracellular region"/>
    <property type="evidence" value="ECO:0007669"/>
    <property type="project" value="UniProtKB-SubCell"/>
</dbReference>
<evidence type="ECO:0000256" key="1">
    <source>
        <dbReference type="ARBA" id="ARBA00004613"/>
    </source>
</evidence>
<organism evidence="5 6">
    <name type="scientific">Petrolisthes manimaculis</name>
    <dbReference type="NCBI Taxonomy" id="1843537"/>
    <lineage>
        <taxon>Eukaryota</taxon>
        <taxon>Metazoa</taxon>
        <taxon>Ecdysozoa</taxon>
        <taxon>Arthropoda</taxon>
        <taxon>Crustacea</taxon>
        <taxon>Multicrustacea</taxon>
        <taxon>Malacostraca</taxon>
        <taxon>Eumalacostraca</taxon>
        <taxon>Eucarida</taxon>
        <taxon>Decapoda</taxon>
        <taxon>Pleocyemata</taxon>
        <taxon>Anomura</taxon>
        <taxon>Galatheoidea</taxon>
        <taxon>Porcellanidae</taxon>
        <taxon>Petrolisthes</taxon>
    </lineage>
</organism>
<feature type="chain" id="PRO_5042169982" description="TGF-beta family profile domain-containing protein" evidence="3">
    <location>
        <begin position="20"/>
        <end position="102"/>
    </location>
</feature>
<name>A0AAE1PND6_9EUCA</name>
<proteinExistence type="predicted"/>
<dbReference type="InterPro" id="IPR029034">
    <property type="entry name" value="Cystine-knot_cytokine"/>
</dbReference>
<evidence type="ECO:0000313" key="6">
    <source>
        <dbReference type="Proteomes" id="UP001292094"/>
    </source>
</evidence>
<keyword evidence="6" id="KW-1185">Reference proteome</keyword>
<comment type="subcellular location">
    <subcellularLocation>
        <location evidence="1">Secreted</location>
    </subcellularLocation>
</comment>
<accession>A0AAE1PND6</accession>
<dbReference type="PROSITE" id="PS51362">
    <property type="entry name" value="TGF_BETA_2"/>
    <property type="match status" value="1"/>
</dbReference>
<evidence type="ECO:0000256" key="3">
    <source>
        <dbReference type="SAM" id="SignalP"/>
    </source>
</evidence>
<evidence type="ECO:0000259" key="4">
    <source>
        <dbReference type="PROSITE" id="PS51362"/>
    </source>
</evidence>
<reference evidence="5" key="1">
    <citation type="submission" date="2023-11" db="EMBL/GenBank/DDBJ databases">
        <title>Genome assemblies of two species of porcelain crab, Petrolisthes cinctipes and Petrolisthes manimaculis (Anomura: Porcellanidae).</title>
        <authorList>
            <person name="Angst P."/>
        </authorList>
    </citation>
    <scope>NUCLEOTIDE SEQUENCE</scope>
    <source>
        <strain evidence="5">PB745_02</strain>
        <tissue evidence="5">Gill</tissue>
    </source>
</reference>
<keyword evidence="3" id="KW-0732">Signal</keyword>
<feature type="signal peptide" evidence="3">
    <location>
        <begin position="1"/>
        <end position="19"/>
    </location>
</feature>
<dbReference type="Proteomes" id="UP001292094">
    <property type="component" value="Unassembled WGS sequence"/>
</dbReference>
<gene>
    <name evidence="5" type="ORF">Pmani_017436</name>
</gene>
<dbReference type="GO" id="GO:0008083">
    <property type="term" value="F:growth factor activity"/>
    <property type="evidence" value="ECO:0007669"/>
    <property type="project" value="InterPro"/>
</dbReference>
<dbReference type="Gene3D" id="2.10.90.10">
    <property type="entry name" value="Cystine-knot cytokines"/>
    <property type="match status" value="1"/>
</dbReference>
<evidence type="ECO:0000313" key="5">
    <source>
        <dbReference type="EMBL" id="KAK4311036.1"/>
    </source>
</evidence>